<dbReference type="GO" id="GO:0140663">
    <property type="term" value="F:ATP-dependent FeS chaperone activity"/>
    <property type="evidence" value="ECO:0007669"/>
    <property type="project" value="InterPro"/>
</dbReference>
<comment type="caution">
    <text evidence="7">The sequence shown here is derived from an EMBL/GenBank/DDBJ whole genome shotgun (WGS) entry which is preliminary data.</text>
</comment>
<dbReference type="eggNOG" id="COG0489">
    <property type="taxonomic scope" value="Bacteria"/>
</dbReference>
<evidence type="ECO:0000313" key="8">
    <source>
        <dbReference type="Proteomes" id="UP000005707"/>
    </source>
</evidence>
<dbReference type="PANTHER" id="PTHR42961:SF2">
    <property type="entry name" value="IRON-SULFUR PROTEIN NUBPL"/>
    <property type="match status" value="1"/>
</dbReference>
<dbReference type="EMBL" id="AFNU02000001">
    <property type="protein sequence ID" value="ERJ13564.1"/>
    <property type="molecule type" value="Genomic_DNA"/>
</dbReference>
<dbReference type="GO" id="GO:0016226">
    <property type="term" value="P:iron-sulfur cluster assembly"/>
    <property type="evidence" value="ECO:0007669"/>
    <property type="project" value="InterPro"/>
</dbReference>
<keyword evidence="4 6" id="KW-0408">Iron</keyword>
<dbReference type="InterPro" id="IPR033756">
    <property type="entry name" value="YlxH/NBP35"/>
</dbReference>
<evidence type="ECO:0000256" key="4">
    <source>
        <dbReference type="ARBA" id="ARBA00023004"/>
    </source>
</evidence>
<dbReference type="CDD" id="cd02037">
    <property type="entry name" value="Mrp_NBP35"/>
    <property type="match status" value="1"/>
</dbReference>
<evidence type="ECO:0000256" key="1">
    <source>
        <dbReference type="ARBA" id="ARBA00022723"/>
    </source>
</evidence>
<dbReference type="GO" id="GO:0005524">
    <property type="term" value="F:ATP binding"/>
    <property type="evidence" value="ECO:0007669"/>
    <property type="project" value="UniProtKB-UniRule"/>
</dbReference>
<keyword evidence="2 6" id="KW-0547">Nucleotide-binding</keyword>
<comment type="similarity">
    <text evidence="6">Belongs to the Mrp/NBP35 ATP-binding proteins family.</text>
</comment>
<reference evidence="7 8" key="2">
    <citation type="journal article" date="2013" name="PLoS ONE">
        <title>INDIGO - INtegrated Data Warehouse of MIcrobial GenOmes with Examples from the Red Sea Extremophiles.</title>
        <authorList>
            <person name="Alam I."/>
            <person name="Antunes A."/>
            <person name="Kamau A.A."/>
            <person name="Ba Alawi W."/>
            <person name="Kalkatawi M."/>
            <person name="Stingl U."/>
            <person name="Bajic V.B."/>
        </authorList>
    </citation>
    <scope>NUCLEOTIDE SEQUENCE [LARGE SCALE GENOMIC DNA]</scope>
    <source>
        <strain evidence="7 8">SSD-17B</strain>
    </source>
</reference>
<dbReference type="Pfam" id="PF10609">
    <property type="entry name" value="ParA"/>
    <property type="match status" value="1"/>
</dbReference>
<evidence type="ECO:0000256" key="6">
    <source>
        <dbReference type="HAMAP-Rule" id="MF_02040"/>
    </source>
</evidence>
<accession>U2FRH7</accession>
<dbReference type="GO" id="GO:0016887">
    <property type="term" value="F:ATP hydrolysis activity"/>
    <property type="evidence" value="ECO:0007669"/>
    <property type="project" value="UniProtKB-UniRule"/>
</dbReference>
<dbReference type="SUPFAM" id="SSF52540">
    <property type="entry name" value="P-loop containing nucleoside triphosphate hydrolases"/>
    <property type="match status" value="1"/>
</dbReference>
<keyword evidence="1 6" id="KW-0479">Metal-binding</keyword>
<dbReference type="HAMAP" id="MF_02040">
    <property type="entry name" value="Mrp_NBP35"/>
    <property type="match status" value="1"/>
</dbReference>
<evidence type="ECO:0000313" key="7">
    <source>
        <dbReference type="EMBL" id="ERJ13564.1"/>
    </source>
</evidence>
<evidence type="ECO:0000256" key="2">
    <source>
        <dbReference type="ARBA" id="ARBA00022741"/>
    </source>
</evidence>
<reference evidence="7 8" key="1">
    <citation type="journal article" date="2011" name="J. Bacteriol.">
        <title>Genome sequence of Haloplasma contractile, an unusual contractile bacterium from a deep-sea anoxic brine lake.</title>
        <authorList>
            <person name="Antunes A."/>
            <person name="Alam I."/>
            <person name="El Dorry H."/>
            <person name="Siam R."/>
            <person name="Robertson A."/>
            <person name="Bajic V.B."/>
            <person name="Stingl U."/>
        </authorList>
    </citation>
    <scope>NUCLEOTIDE SEQUENCE [LARGE SCALE GENOMIC DNA]</scope>
    <source>
        <strain evidence="7 8">SSD-17B</strain>
    </source>
</reference>
<dbReference type="FunCoup" id="U2FRH7">
    <property type="interactions" value="329"/>
</dbReference>
<keyword evidence="8" id="KW-1185">Reference proteome</keyword>
<dbReference type="InterPro" id="IPR044304">
    <property type="entry name" value="NUBPL-like"/>
</dbReference>
<comment type="function">
    <text evidence="6">Binds and transfers iron-sulfur (Fe-S) clusters to target apoproteins. Can hydrolyze ATP.</text>
</comment>
<dbReference type="STRING" id="1033810.HLPCO_000230"/>
<gene>
    <name evidence="7" type="ORF">HLPCO_000230</name>
</gene>
<keyword evidence="3 6" id="KW-0067">ATP-binding</keyword>
<organism evidence="7 8">
    <name type="scientific">Haloplasma contractile SSD-17B</name>
    <dbReference type="NCBI Taxonomy" id="1033810"/>
    <lineage>
        <taxon>Bacteria</taxon>
        <taxon>Bacillati</taxon>
        <taxon>Mycoplasmatota</taxon>
        <taxon>Mollicutes</taxon>
        <taxon>Haloplasmatales</taxon>
        <taxon>Haloplasmataceae</taxon>
        <taxon>Haloplasma</taxon>
    </lineage>
</organism>
<keyword evidence="7" id="KW-0808">Transferase</keyword>
<feature type="binding site" evidence="6">
    <location>
        <begin position="105"/>
        <end position="112"/>
    </location>
    <ligand>
        <name>ATP</name>
        <dbReference type="ChEBI" id="CHEBI:30616"/>
    </ligand>
</feature>
<keyword evidence="6" id="KW-0378">Hydrolase</keyword>
<dbReference type="Proteomes" id="UP000005707">
    <property type="component" value="Unassembled WGS sequence"/>
</dbReference>
<dbReference type="InParanoid" id="U2FRH7"/>
<name>U2FRH7_9MOLU</name>
<dbReference type="GO" id="GO:0046872">
    <property type="term" value="F:metal ion binding"/>
    <property type="evidence" value="ECO:0007669"/>
    <property type="project" value="UniProtKB-KW"/>
</dbReference>
<dbReference type="PANTHER" id="PTHR42961">
    <property type="entry name" value="IRON-SULFUR PROTEIN NUBPL"/>
    <property type="match status" value="1"/>
</dbReference>
<keyword evidence="5 6" id="KW-0411">Iron-sulfur</keyword>
<dbReference type="GO" id="GO:0016740">
    <property type="term" value="F:transferase activity"/>
    <property type="evidence" value="ECO:0007669"/>
    <property type="project" value="UniProtKB-KW"/>
</dbReference>
<dbReference type="Gene3D" id="3.40.50.300">
    <property type="entry name" value="P-loop containing nucleotide triphosphate hydrolases"/>
    <property type="match status" value="1"/>
</dbReference>
<proteinExistence type="inferred from homology"/>
<evidence type="ECO:0000256" key="3">
    <source>
        <dbReference type="ARBA" id="ARBA00022840"/>
    </source>
</evidence>
<dbReference type="GO" id="GO:0051539">
    <property type="term" value="F:4 iron, 4 sulfur cluster binding"/>
    <property type="evidence" value="ECO:0007669"/>
    <property type="project" value="TreeGrafter"/>
</dbReference>
<sequence length="339" mass="37403">MVTLEELRAKLEALKDPNNKKTLKETGGLKHVGIDEDEDKVVLVIALEETKNPQEKTFRIQLAKLIKVELGFKGLKLDIEPLNPKEKGTILENDKKVRYIAIASGKGGVGKSTITANLAVTLSRLGHKVGLIDADIYGPSIPSVLDIPVEYPKANEDKKVIPAEKHNVQVISTAFFIENNKPLMWRGPMLRKMLEHFFMDVAWDEEVEYMLIDLPPGTGDVALDIQSFIPQCEVVVVTTPHPTASHIAVKAGLGAKQLKHDIIGVIENMAYFKNPVNDAEEYIFGKGGGESVAKELDVPLLGELQIAQPENGHSIYSMNEENGLEFLGIAKKLINNDQE</sequence>
<dbReference type="InterPro" id="IPR027417">
    <property type="entry name" value="P-loop_NTPase"/>
</dbReference>
<protein>
    <recommendedName>
        <fullName evidence="6">Iron-sulfur cluster carrier protein</fullName>
    </recommendedName>
</protein>
<dbReference type="AlphaFoldDB" id="U2FRH7"/>
<dbReference type="OrthoDB" id="9809679at2"/>
<comment type="subunit">
    <text evidence="6">Homodimer.</text>
</comment>
<evidence type="ECO:0000256" key="5">
    <source>
        <dbReference type="ARBA" id="ARBA00023014"/>
    </source>
</evidence>
<dbReference type="InterPro" id="IPR019591">
    <property type="entry name" value="Mrp/NBP35_ATP-bd"/>
</dbReference>